<name>A0A914H019_GLORO</name>
<accession>A0A914H019</accession>
<dbReference type="Proteomes" id="UP000887572">
    <property type="component" value="Unplaced"/>
</dbReference>
<evidence type="ECO:0000313" key="4">
    <source>
        <dbReference type="WBParaSite" id="Gr19_v10_g12939.t1"/>
    </source>
</evidence>
<evidence type="ECO:0000256" key="2">
    <source>
        <dbReference type="SAM" id="Phobius"/>
    </source>
</evidence>
<feature type="transmembrane region" description="Helical" evidence="2">
    <location>
        <begin position="235"/>
        <end position="254"/>
    </location>
</feature>
<keyword evidence="2" id="KW-0812">Transmembrane</keyword>
<feature type="transmembrane region" description="Helical" evidence="2">
    <location>
        <begin position="35"/>
        <end position="61"/>
    </location>
</feature>
<feature type="region of interest" description="Disordered" evidence="1">
    <location>
        <begin position="343"/>
        <end position="366"/>
    </location>
</feature>
<feature type="region of interest" description="Disordered" evidence="1">
    <location>
        <begin position="291"/>
        <end position="313"/>
    </location>
</feature>
<sequence length="366" mass="41835">MATSAQRREQLEAHLQKFREIADQRVKEKIVQWSYYLPAMVSATILICQIANTIIFASFAYNFGKLYILLDEYMLNTDAMNITLPNSTVQFHYSGINVDRINQIDNYHDQLWNLFIAEVIELIFPVINLFMFAWIVKDKRRRLPARVQIIYLLCPALALILSITQALTIHVTITESIYTVRFLLVKLLSILLEVNKAGRFSIEQYFECEFFNDDDIVKPPCAGQIHDTVLSKSTMTVVISIHVIPIVIFIYLLIRNLKSHKLEHLFLYIESVQPTTEDSACSTVPAVDGVNAEKDGDIPRKTTNGAFSSSEDQQSLKQTLNNLLLGFNVKFVPKRVFCDGMSNQNSNTLNRANGRRKRNEGDVGKF</sequence>
<feature type="transmembrane region" description="Helical" evidence="2">
    <location>
        <begin position="114"/>
        <end position="136"/>
    </location>
</feature>
<feature type="compositionally biased region" description="Basic and acidic residues" evidence="1">
    <location>
        <begin position="291"/>
        <end position="300"/>
    </location>
</feature>
<proteinExistence type="predicted"/>
<dbReference type="WBParaSite" id="Gr19_v10_g12939.t1">
    <property type="protein sequence ID" value="Gr19_v10_g12939.t1"/>
    <property type="gene ID" value="Gr19_v10_g12939"/>
</dbReference>
<dbReference type="AlphaFoldDB" id="A0A914H019"/>
<feature type="compositionally biased region" description="Polar residues" evidence="1">
    <location>
        <begin position="301"/>
        <end position="313"/>
    </location>
</feature>
<keyword evidence="2" id="KW-0472">Membrane</keyword>
<evidence type="ECO:0000313" key="3">
    <source>
        <dbReference type="Proteomes" id="UP000887572"/>
    </source>
</evidence>
<protein>
    <submittedName>
        <fullName evidence="4">Uncharacterized protein</fullName>
    </submittedName>
</protein>
<keyword evidence="2" id="KW-1133">Transmembrane helix</keyword>
<keyword evidence="3" id="KW-1185">Reference proteome</keyword>
<feature type="transmembrane region" description="Helical" evidence="2">
    <location>
        <begin position="148"/>
        <end position="173"/>
    </location>
</feature>
<organism evidence="3 4">
    <name type="scientific">Globodera rostochiensis</name>
    <name type="common">Golden nematode worm</name>
    <name type="synonym">Heterodera rostochiensis</name>
    <dbReference type="NCBI Taxonomy" id="31243"/>
    <lineage>
        <taxon>Eukaryota</taxon>
        <taxon>Metazoa</taxon>
        <taxon>Ecdysozoa</taxon>
        <taxon>Nematoda</taxon>
        <taxon>Chromadorea</taxon>
        <taxon>Rhabditida</taxon>
        <taxon>Tylenchina</taxon>
        <taxon>Tylenchomorpha</taxon>
        <taxon>Tylenchoidea</taxon>
        <taxon>Heteroderidae</taxon>
        <taxon>Heteroderinae</taxon>
        <taxon>Globodera</taxon>
    </lineage>
</organism>
<reference evidence="4" key="1">
    <citation type="submission" date="2022-11" db="UniProtKB">
        <authorList>
            <consortium name="WormBaseParasite"/>
        </authorList>
    </citation>
    <scope>IDENTIFICATION</scope>
</reference>
<evidence type="ECO:0000256" key="1">
    <source>
        <dbReference type="SAM" id="MobiDB-lite"/>
    </source>
</evidence>